<accession>A0A6A4TJN2</accession>
<feature type="compositionally biased region" description="Basic and acidic residues" evidence="1">
    <location>
        <begin position="30"/>
        <end position="40"/>
    </location>
</feature>
<dbReference type="AlphaFoldDB" id="A0A6A4TJN2"/>
<evidence type="ECO:0000256" key="1">
    <source>
        <dbReference type="SAM" id="MobiDB-lite"/>
    </source>
</evidence>
<evidence type="ECO:0000313" key="3">
    <source>
        <dbReference type="Proteomes" id="UP000438429"/>
    </source>
</evidence>
<name>A0A6A4TJN2_SCOMX</name>
<sequence>MQAEAGACQSEGEKDSVRAQGIDRAGHKRKTDETTTEKPQAHHPTAAHEQPGPTYDDGDDGDGVSRRANDGGRHGRSKVEIRRQEREKEKHIEAVEQKQSSEQAGGTSEEERFVAEIQRGAVEEEEEEEEDEVRRAEARRRRRQSQTKERENRRG</sequence>
<feature type="compositionally biased region" description="Polar residues" evidence="1">
    <location>
        <begin position="97"/>
        <end position="106"/>
    </location>
</feature>
<organism evidence="2 3">
    <name type="scientific">Scophthalmus maximus</name>
    <name type="common">Turbot</name>
    <name type="synonym">Psetta maxima</name>
    <dbReference type="NCBI Taxonomy" id="52904"/>
    <lineage>
        <taxon>Eukaryota</taxon>
        <taxon>Metazoa</taxon>
        <taxon>Chordata</taxon>
        <taxon>Craniata</taxon>
        <taxon>Vertebrata</taxon>
        <taxon>Euteleostomi</taxon>
        <taxon>Actinopterygii</taxon>
        <taxon>Neopterygii</taxon>
        <taxon>Teleostei</taxon>
        <taxon>Neoteleostei</taxon>
        <taxon>Acanthomorphata</taxon>
        <taxon>Carangaria</taxon>
        <taxon>Pleuronectiformes</taxon>
        <taxon>Pleuronectoidei</taxon>
        <taxon>Scophthalmidae</taxon>
        <taxon>Scophthalmus</taxon>
    </lineage>
</organism>
<feature type="compositionally biased region" description="Basic and acidic residues" evidence="1">
    <location>
        <begin position="146"/>
        <end position="155"/>
    </location>
</feature>
<reference evidence="2 3" key="1">
    <citation type="submission" date="2019-06" db="EMBL/GenBank/DDBJ databases">
        <title>Draft genomes of female and male turbot (Scophthalmus maximus).</title>
        <authorList>
            <person name="Xu H."/>
            <person name="Xu X.-W."/>
            <person name="Shao C."/>
            <person name="Chen S."/>
        </authorList>
    </citation>
    <scope>NUCLEOTIDE SEQUENCE [LARGE SCALE GENOMIC DNA]</scope>
    <source>
        <strain evidence="2">Ysfricsl-2016a</strain>
        <tissue evidence="2">Blood</tissue>
    </source>
</reference>
<comment type="caution">
    <text evidence="2">The sequence shown here is derived from an EMBL/GenBank/DDBJ whole genome shotgun (WGS) entry which is preliminary data.</text>
</comment>
<dbReference type="EMBL" id="VEVO01000003">
    <property type="protein sequence ID" value="KAF0043870.1"/>
    <property type="molecule type" value="Genomic_DNA"/>
</dbReference>
<protein>
    <submittedName>
        <fullName evidence="2">Uncharacterized protein</fullName>
    </submittedName>
</protein>
<dbReference type="Proteomes" id="UP000438429">
    <property type="component" value="Unassembled WGS sequence"/>
</dbReference>
<feature type="compositionally biased region" description="Basic and acidic residues" evidence="1">
    <location>
        <begin position="63"/>
        <end position="96"/>
    </location>
</feature>
<proteinExistence type="predicted"/>
<feature type="region of interest" description="Disordered" evidence="1">
    <location>
        <begin position="1"/>
        <end position="155"/>
    </location>
</feature>
<gene>
    <name evidence="2" type="ORF">F2P81_003028</name>
</gene>
<evidence type="ECO:0000313" key="2">
    <source>
        <dbReference type="EMBL" id="KAF0043870.1"/>
    </source>
</evidence>